<evidence type="ECO:0000256" key="8">
    <source>
        <dbReference type="ARBA" id="ARBA00022840"/>
    </source>
</evidence>
<comment type="catalytic activity">
    <reaction evidence="10 11">
        <text>shikimate + ATP = 3-phosphoshikimate + ADP + H(+)</text>
        <dbReference type="Rhea" id="RHEA:13121"/>
        <dbReference type="ChEBI" id="CHEBI:15378"/>
        <dbReference type="ChEBI" id="CHEBI:30616"/>
        <dbReference type="ChEBI" id="CHEBI:36208"/>
        <dbReference type="ChEBI" id="CHEBI:145989"/>
        <dbReference type="ChEBI" id="CHEBI:456216"/>
        <dbReference type="EC" id="2.7.1.71"/>
    </reaction>
</comment>
<dbReference type="Gene3D" id="3.40.50.300">
    <property type="entry name" value="P-loop containing nucleotide triphosphate hydrolases"/>
    <property type="match status" value="1"/>
</dbReference>
<evidence type="ECO:0000313" key="12">
    <source>
        <dbReference type="EMBL" id="TGG93283.1"/>
    </source>
</evidence>
<keyword evidence="8 11" id="KW-0067">ATP-binding</keyword>
<dbReference type="CDD" id="cd00464">
    <property type="entry name" value="SK"/>
    <property type="match status" value="1"/>
</dbReference>
<sequence length="176" mass="19497">MLALSSLFLVGPMGAGKSTLGRMLADLLDKTFVDSDRVIEERAGADIPWIFDLEGEPGFRVREIQVIDELTRQPDLVLATGGGAVVRPENRAALAGRGIVVYLRTSVPTQLARTSKDRNRPLLQKPDPRQILTDLLAAREPHYTAIADLTVDTDHIHPRALAEQIVQYYLEHHENA</sequence>
<evidence type="ECO:0000256" key="4">
    <source>
        <dbReference type="ARBA" id="ARBA00022605"/>
    </source>
</evidence>
<dbReference type="OrthoDB" id="9800332at2"/>
<comment type="function">
    <text evidence="11">Catalyzes the specific phosphorylation of the 3-hydroxyl group of shikimic acid using ATP as a cosubstrate.</text>
</comment>
<dbReference type="Pfam" id="PF01202">
    <property type="entry name" value="SKI"/>
    <property type="match status" value="1"/>
</dbReference>
<keyword evidence="9 11" id="KW-0057">Aromatic amino acid biosynthesis</keyword>
<dbReference type="AlphaFoldDB" id="A0A4Z0WBI5"/>
<comment type="similarity">
    <text evidence="2 11">Belongs to the shikimate kinase family.</text>
</comment>
<feature type="binding site" evidence="11">
    <location>
        <position position="36"/>
    </location>
    <ligand>
        <name>substrate</name>
    </ligand>
</feature>
<comment type="subunit">
    <text evidence="11">Monomer.</text>
</comment>
<dbReference type="GO" id="GO:0005524">
    <property type="term" value="F:ATP binding"/>
    <property type="evidence" value="ECO:0007669"/>
    <property type="project" value="UniProtKB-UniRule"/>
</dbReference>
<evidence type="ECO:0000256" key="6">
    <source>
        <dbReference type="ARBA" id="ARBA00022741"/>
    </source>
</evidence>
<evidence type="ECO:0000313" key="13">
    <source>
        <dbReference type="Proteomes" id="UP000297475"/>
    </source>
</evidence>
<dbReference type="InterPro" id="IPR023000">
    <property type="entry name" value="Shikimate_kinase_CS"/>
</dbReference>
<comment type="caution">
    <text evidence="12">The sequence shown here is derived from an EMBL/GenBank/DDBJ whole genome shotgun (WGS) entry which is preliminary data.</text>
</comment>
<dbReference type="PRINTS" id="PR01100">
    <property type="entry name" value="SHIKIMTKNASE"/>
</dbReference>
<dbReference type="Proteomes" id="UP000297475">
    <property type="component" value="Unassembled WGS sequence"/>
</dbReference>
<feature type="binding site" evidence="11">
    <location>
        <position position="139"/>
    </location>
    <ligand>
        <name>substrate</name>
    </ligand>
</feature>
<evidence type="ECO:0000256" key="9">
    <source>
        <dbReference type="ARBA" id="ARBA00023141"/>
    </source>
</evidence>
<comment type="caution">
    <text evidence="11">Lacks conserved residue(s) required for the propagation of feature annotation.</text>
</comment>
<keyword evidence="6 11" id="KW-0547">Nucleotide-binding</keyword>
<feature type="binding site" evidence="11">
    <location>
        <position position="82"/>
    </location>
    <ligand>
        <name>substrate</name>
    </ligand>
</feature>
<comment type="cofactor">
    <cofactor evidence="11">
        <name>Mg(2+)</name>
        <dbReference type="ChEBI" id="CHEBI:18420"/>
    </cofactor>
    <text evidence="11">Binds 1 Mg(2+) ion per subunit.</text>
</comment>
<feature type="binding site" evidence="11">
    <location>
        <position position="120"/>
    </location>
    <ligand>
        <name>ATP</name>
        <dbReference type="ChEBI" id="CHEBI:30616"/>
    </ligand>
</feature>
<dbReference type="GO" id="GO:0009073">
    <property type="term" value="P:aromatic amino acid family biosynthetic process"/>
    <property type="evidence" value="ECO:0007669"/>
    <property type="project" value="UniProtKB-KW"/>
</dbReference>
<dbReference type="HAMAP" id="MF_00109">
    <property type="entry name" value="Shikimate_kinase"/>
    <property type="match status" value="1"/>
</dbReference>
<dbReference type="PANTHER" id="PTHR21087:SF16">
    <property type="entry name" value="SHIKIMATE KINASE 1, CHLOROPLASTIC"/>
    <property type="match status" value="1"/>
</dbReference>
<dbReference type="SUPFAM" id="SSF52540">
    <property type="entry name" value="P-loop containing nucleoside triphosphate hydrolases"/>
    <property type="match status" value="1"/>
</dbReference>
<evidence type="ECO:0000256" key="1">
    <source>
        <dbReference type="ARBA" id="ARBA00004842"/>
    </source>
</evidence>
<dbReference type="InterPro" id="IPR000623">
    <property type="entry name" value="Shikimate_kinase/TSH1"/>
</dbReference>
<dbReference type="PROSITE" id="PS01128">
    <property type="entry name" value="SHIKIMATE_KINASE"/>
    <property type="match status" value="1"/>
</dbReference>
<keyword evidence="11" id="KW-0479">Metal-binding</keyword>
<protein>
    <recommendedName>
        <fullName evidence="3 11">Shikimate kinase</fullName>
        <shortName evidence="11">SK</shortName>
        <ecNumber evidence="3 11">2.7.1.71</ecNumber>
    </recommendedName>
</protein>
<dbReference type="EC" id="2.7.1.71" evidence="3 11"/>
<dbReference type="GO" id="GO:0009423">
    <property type="term" value="P:chorismate biosynthetic process"/>
    <property type="evidence" value="ECO:0007669"/>
    <property type="project" value="UniProtKB-UniRule"/>
</dbReference>
<evidence type="ECO:0000256" key="7">
    <source>
        <dbReference type="ARBA" id="ARBA00022777"/>
    </source>
</evidence>
<proteinExistence type="inferred from homology"/>
<dbReference type="GO" id="GO:0005829">
    <property type="term" value="C:cytosol"/>
    <property type="evidence" value="ECO:0007669"/>
    <property type="project" value="TreeGrafter"/>
</dbReference>
<dbReference type="EMBL" id="SRMF01000003">
    <property type="protein sequence ID" value="TGG93283.1"/>
    <property type="molecule type" value="Genomic_DNA"/>
</dbReference>
<dbReference type="UniPathway" id="UPA00053">
    <property type="reaction ID" value="UER00088"/>
</dbReference>
<keyword evidence="13" id="KW-1185">Reference proteome</keyword>
<feature type="binding site" evidence="11">
    <location>
        <position position="18"/>
    </location>
    <ligand>
        <name>Mg(2+)</name>
        <dbReference type="ChEBI" id="CHEBI:18420"/>
    </ligand>
</feature>
<keyword evidence="11" id="KW-0460">Magnesium</keyword>
<keyword evidence="5 11" id="KW-0808">Transferase</keyword>
<evidence type="ECO:0000256" key="3">
    <source>
        <dbReference type="ARBA" id="ARBA00012154"/>
    </source>
</evidence>
<comment type="pathway">
    <text evidence="1 11">Metabolic intermediate biosynthesis; chorismate biosynthesis; chorismate from D-erythrose 4-phosphate and phosphoenolpyruvate: step 5/7.</text>
</comment>
<dbReference type="NCBIfam" id="NF003456">
    <property type="entry name" value="PRK05057.1"/>
    <property type="match status" value="1"/>
</dbReference>
<dbReference type="InterPro" id="IPR031322">
    <property type="entry name" value="Shikimate/glucono_kinase"/>
</dbReference>
<organism evidence="12 13">
    <name type="scientific">Natronospirillum operosum</name>
    <dbReference type="NCBI Taxonomy" id="2759953"/>
    <lineage>
        <taxon>Bacteria</taxon>
        <taxon>Pseudomonadati</taxon>
        <taxon>Pseudomonadota</taxon>
        <taxon>Gammaproteobacteria</taxon>
        <taxon>Oceanospirillales</taxon>
        <taxon>Natronospirillaceae</taxon>
        <taxon>Natronospirillum</taxon>
    </lineage>
</organism>
<keyword evidence="11" id="KW-0963">Cytoplasm</keyword>
<gene>
    <name evidence="11 12" type="primary">aroK</name>
    <name evidence="12" type="ORF">E4656_09500</name>
</gene>
<feature type="binding site" evidence="11">
    <location>
        <position position="60"/>
    </location>
    <ligand>
        <name>substrate</name>
    </ligand>
</feature>
<dbReference type="InterPro" id="IPR027417">
    <property type="entry name" value="P-loop_NTPase"/>
</dbReference>
<comment type="subcellular location">
    <subcellularLocation>
        <location evidence="11">Cytoplasm</location>
    </subcellularLocation>
</comment>
<dbReference type="PANTHER" id="PTHR21087">
    <property type="entry name" value="SHIKIMATE KINASE"/>
    <property type="match status" value="1"/>
</dbReference>
<name>A0A4Z0WBI5_9GAMM</name>
<dbReference type="GO" id="GO:0000287">
    <property type="term" value="F:magnesium ion binding"/>
    <property type="evidence" value="ECO:0007669"/>
    <property type="project" value="UniProtKB-UniRule"/>
</dbReference>
<evidence type="ECO:0000256" key="2">
    <source>
        <dbReference type="ARBA" id="ARBA00006997"/>
    </source>
</evidence>
<evidence type="ECO:0000256" key="11">
    <source>
        <dbReference type="HAMAP-Rule" id="MF_00109"/>
    </source>
</evidence>
<dbReference type="GO" id="GO:0008652">
    <property type="term" value="P:amino acid biosynthetic process"/>
    <property type="evidence" value="ECO:0007669"/>
    <property type="project" value="UniProtKB-KW"/>
</dbReference>
<reference evidence="12 13" key="1">
    <citation type="submission" date="2019-04" db="EMBL/GenBank/DDBJ databases">
        <title>Natronospirillum operosus gen. nov., sp. nov., a haloalkaliphilic satellite isolated from decaying biomass of laboratory culture of cyanobacterium Geitlerinema sp. and proposal of Natronospirillaceae fam. nov. and Saccharospirillaceae fam. nov.</title>
        <authorList>
            <person name="Kevbrin V."/>
            <person name="Boltyanskaya Y."/>
            <person name="Koziaeva V."/>
            <person name="Grouzdev D.S."/>
            <person name="Park M."/>
            <person name="Cho J."/>
        </authorList>
    </citation>
    <scope>NUCLEOTIDE SEQUENCE [LARGE SCALE GENOMIC DNA]</scope>
    <source>
        <strain evidence="12 13">G-116</strain>
    </source>
</reference>
<evidence type="ECO:0000256" key="10">
    <source>
        <dbReference type="ARBA" id="ARBA00048567"/>
    </source>
</evidence>
<keyword evidence="7 11" id="KW-0418">Kinase</keyword>
<evidence type="ECO:0000256" key="5">
    <source>
        <dbReference type="ARBA" id="ARBA00022679"/>
    </source>
</evidence>
<dbReference type="GO" id="GO:0004765">
    <property type="term" value="F:shikimate kinase activity"/>
    <property type="evidence" value="ECO:0007669"/>
    <property type="project" value="UniProtKB-UniRule"/>
</dbReference>
<accession>A0A4Z0WBI5</accession>
<keyword evidence="4 11" id="KW-0028">Amino-acid biosynthesis</keyword>
<feature type="binding site" evidence="11">
    <location>
        <begin position="14"/>
        <end position="19"/>
    </location>
    <ligand>
        <name>ATP</name>
        <dbReference type="ChEBI" id="CHEBI:30616"/>
    </ligand>
</feature>